<dbReference type="KEGG" id="pdj:D0907_11810"/>
<dbReference type="Pfam" id="PF20943">
    <property type="entry name" value="DUF4785_3rd"/>
    <property type="match status" value="1"/>
</dbReference>
<feature type="signal peptide" evidence="1">
    <location>
        <begin position="1"/>
        <end position="21"/>
    </location>
</feature>
<dbReference type="InterPro" id="IPR031979">
    <property type="entry name" value="DUF4785_N"/>
</dbReference>
<dbReference type="Gene3D" id="2.60.120.1370">
    <property type="match status" value="1"/>
</dbReference>
<evidence type="ECO:0000259" key="2">
    <source>
        <dbReference type="Pfam" id="PF16024"/>
    </source>
</evidence>
<dbReference type="Proteomes" id="UP000264605">
    <property type="component" value="Chromosome"/>
</dbReference>
<sequence>MINNLSKICAAILLVSSAANANEQTVYQFPEVQSASVAQLQMLEKDSVEYWQRVSGKELKRGVPVFVNQAEHFIRIAPKARFESGEVFKPRDLQLDKFSVSDANAQQLPMHAIAAREQMQNAGFTDGSVGLKLGQVNAKAMLKTSQALNDNDTYLVHVIEKGSRNALHAKTQFKVNDQQQRVGMQLSMGQKRVKDNEVQLSLYSPEGEQLDVRYENGEAVFTYPLETLGAANGYYELEANVETKVNGQTVKRSIKMPFVNSSQTITMDNAKVTALGNNQYQAWVPVQVTDSGRYAIRATLTGKGDKGERVKLATVEVAKQIDNYDQFMMPFSVSKAAKAPFELVDIELTDQTRMLKFAQGQ</sequence>
<dbReference type="AlphaFoldDB" id="A0AAD0WCZ7"/>
<evidence type="ECO:0000256" key="1">
    <source>
        <dbReference type="SAM" id="SignalP"/>
    </source>
</evidence>
<dbReference type="EMBL" id="CP032090">
    <property type="protein sequence ID" value="AXV65904.1"/>
    <property type="molecule type" value="Genomic_DNA"/>
</dbReference>
<gene>
    <name evidence="4" type="ORF">D0907_11810</name>
</gene>
<dbReference type="Pfam" id="PF16024">
    <property type="entry name" value="DUF4785_1st"/>
    <property type="match status" value="1"/>
</dbReference>
<dbReference type="Gene3D" id="2.60.40.3870">
    <property type="entry name" value="Uncharacterised protein PF16024, DUF4785"/>
    <property type="match status" value="1"/>
</dbReference>
<protein>
    <submittedName>
        <fullName evidence="4">DUF4785 family protein</fullName>
    </submittedName>
</protein>
<dbReference type="GeneID" id="99506154"/>
<evidence type="ECO:0000313" key="4">
    <source>
        <dbReference type="EMBL" id="AXV65904.1"/>
    </source>
</evidence>
<feature type="domain" description="DUF4785" evidence="2">
    <location>
        <begin position="22"/>
        <end position="160"/>
    </location>
</feature>
<feature type="domain" description="DUF4785" evidence="3">
    <location>
        <begin position="275"/>
        <end position="356"/>
    </location>
</feature>
<keyword evidence="1" id="KW-0732">Signal</keyword>
<organism evidence="4 5">
    <name type="scientific">Pseudoalteromonas lipolytica</name>
    <dbReference type="NCBI Taxonomy" id="570156"/>
    <lineage>
        <taxon>Bacteria</taxon>
        <taxon>Pseudomonadati</taxon>
        <taxon>Pseudomonadota</taxon>
        <taxon>Gammaproteobacteria</taxon>
        <taxon>Alteromonadales</taxon>
        <taxon>Pseudoalteromonadaceae</taxon>
        <taxon>Pseudoalteromonas</taxon>
    </lineage>
</organism>
<evidence type="ECO:0000313" key="5">
    <source>
        <dbReference type="Proteomes" id="UP000264605"/>
    </source>
</evidence>
<evidence type="ECO:0000259" key="3">
    <source>
        <dbReference type="Pfam" id="PF20943"/>
    </source>
</evidence>
<feature type="chain" id="PRO_5041899687" evidence="1">
    <location>
        <begin position="22"/>
        <end position="361"/>
    </location>
</feature>
<accession>A0AAD0WCZ7</accession>
<reference evidence="4 5" key="1">
    <citation type="submission" date="2018-08" db="EMBL/GenBank/DDBJ databases">
        <title>Draft genome sequence of Pseudoalteromonas donghaensis HJ51.</title>
        <authorList>
            <person name="Oh J."/>
            <person name="Roh D."/>
        </authorList>
    </citation>
    <scope>NUCLEOTIDE SEQUENCE [LARGE SCALE GENOMIC DNA]</scope>
    <source>
        <strain evidence="4 5">HJ51</strain>
    </source>
</reference>
<name>A0AAD0WCZ7_9GAMM</name>
<proteinExistence type="predicted"/>
<dbReference type="RefSeq" id="WP_118844517.1">
    <property type="nucleotide sequence ID" value="NZ_CP032090.1"/>
</dbReference>
<dbReference type="InterPro" id="IPR048295">
    <property type="entry name" value="DUF4785_C"/>
</dbReference>